<keyword evidence="10 15" id="KW-1133">Transmembrane helix</keyword>
<accession>A0AAD8EBW9</accession>
<comment type="caution">
    <text evidence="19">The sequence shown here is derived from an EMBL/GenBank/DDBJ whole genome shotgun (WGS) entry which is preliminary data.</text>
</comment>
<feature type="transmembrane region" description="Helical" evidence="15">
    <location>
        <begin position="469"/>
        <end position="488"/>
    </location>
</feature>
<keyword evidence="9" id="KW-0862">Zinc</keyword>
<comment type="similarity">
    <text evidence="3">Belongs to the peptidase M28 family.</text>
</comment>
<keyword evidence="13" id="KW-0325">Glycoprotein</keyword>
<evidence type="ECO:0000256" key="15">
    <source>
        <dbReference type="SAM" id="Phobius"/>
    </source>
</evidence>
<dbReference type="Pfam" id="PF22248">
    <property type="entry name" value="ERMP1_C"/>
    <property type="match status" value="1"/>
</dbReference>
<dbReference type="GO" id="GO:0046872">
    <property type="term" value="F:metal ion binding"/>
    <property type="evidence" value="ECO:0007669"/>
    <property type="project" value="UniProtKB-KW"/>
</dbReference>
<keyword evidence="6" id="KW-0479">Metal-binding</keyword>
<dbReference type="GO" id="GO:0006508">
    <property type="term" value="P:proteolysis"/>
    <property type="evidence" value="ECO:0007669"/>
    <property type="project" value="UniProtKB-KW"/>
</dbReference>
<evidence type="ECO:0000313" key="20">
    <source>
        <dbReference type="Proteomes" id="UP001233999"/>
    </source>
</evidence>
<evidence type="ECO:0000256" key="1">
    <source>
        <dbReference type="ARBA" id="ARBA00001947"/>
    </source>
</evidence>
<feature type="domain" description="Peptidase M28" evidence="16">
    <location>
        <begin position="164"/>
        <end position="355"/>
    </location>
</feature>
<evidence type="ECO:0000259" key="18">
    <source>
        <dbReference type="Pfam" id="PF22249"/>
    </source>
</evidence>
<evidence type="ECO:0000256" key="12">
    <source>
        <dbReference type="ARBA" id="ARBA00023136"/>
    </source>
</evidence>
<feature type="transmembrane region" description="Helical" evidence="15">
    <location>
        <begin position="396"/>
        <end position="416"/>
    </location>
</feature>
<evidence type="ECO:0000256" key="10">
    <source>
        <dbReference type="ARBA" id="ARBA00022989"/>
    </source>
</evidence>
<evidence type="ECO:0000259" key="16">
    <source>
        <dbReference type="Pfam" id="PF04389"/>
    </source>
</evidence>
<feature type="transmembrane region" description="Helical" evidence="15">
    <location>
        <begin position="637"/>
        <end position="657"/>
    </location>
</feature>
<evidence type="ECO:0000313" key="19">
    <source>
        <dbReference type="EMBL" id="KAJ9584785.1"/>
    </source>
</evidence>
<dbReference type="GO" id="GO:0005789">
    <property type="term" value="C:endoplasmic reticulum membrane"/>
    <property type="evidence" value="ECO:0007669"/>
    <property type="project" value="UniProtKB-SubCell"/>
</dbReference>
<gene>
    <name evidence="19" type="ORF">L9F63_020873</name>
</gene>
<sequence length="891" mass="100038">MADVYNEEKGIRLRVHNGEYEDTTDVRSPEERRHIKKHANIHLPTYVALLVVFCGIIFFGLAYFLQYRIPKPLLIKDIETYPNQFIAERALNHLRQLVSFGSKPVGSYENEVLAVEFITREVRFIMQRANPAQKISFDIQKCTGSYTLKFKPHGLTNYYSQVQNIVVKLGSNSSSSLLINCHFDSVPTSPGGSDDGLNCAVMLEVLEILSRSDKPLKHNVIFLFNGAEESPLQASHGFITQHKWAHEIKAFINLEACGAGGREILFQAGPNHPWLVQSYSDSVPHPHGSVVGEELFQSGIIPSDTDFRIFRDFGKIPGLDFAHSTNGYVYHTSYDGLHAIPIGTIQHTGDNLLALTKHLASSEILSNTKDYAEGKCIYFDIMGIYFVRYSELAGTILNLILVLISAYTSVKNLLIVKKGIANAELWKLFILACGVPVLGWIIAFLSVLITAVLLDAFNSSMSWFTRPSLILFLYYCPVLVSCMILPILFNRHHIKKNPIKTGLQGQLFMNGVQLLWTGLLLGGSIFSIRSTFAIMLVVLFPSLSSLFISMSRWRENTKVWLGAYISSTIPFTFFAQYLTITAMSLFVPMTGRIGASKNPDIIIGLFAALLCILSSSYITQVIVLIRSPWKIVGPLCGLYVVTVLAVILTPLGFPYSANPSAPTPQRIHVYHTERIFHDILGHVRHQDSGYWLMNLDRHSPDSVISLIPEIADGQSVKNMCEKELACGLPHFTARSLQISENTHWIPAPAPPVVHQPTNLDASKSSLNPAYERIHCSLQTISPDRMTVLLSPVAKLTDWSFGKEAEESGYEWQNRPTYYINYVQGLTGSPFEFWINLEVTEKSQNSILEIAVIGHYINNQGEISEHFRQFLRKYPDWAHVTAWPATYKSWSL</sequence>
<evidence type="ECO:0000256" key="3">
    <source>
        <dbReference type="ARBA" id="ARBA00010918"/>
    </source>
</evidence>
<dbReference type="PANTHER" id="PTHR12147">
    <property type="entry name" value="METALLOPEPTIDASE M28 FAMILY MEMBER"/>
    <property type="match status" value="1"/>
</dbReference>
<evidence type="ECO:0000256" key="8">
    <source>
        <dbReference type="ARBA" id="ARBA00022824"/>
    </source>
</evidence>
<keyword evidence="4" id="KW-0645">Protease</keyword>
<feature type="transmembrane region" description="Helical" evidence="15">
    <location>
        <begin position="508"/>
        <end position="526"/>
    </location>
</feature>
<feature type="domain" description="Endoplasmic reticulum metallopeptidase 1/1-A TM" evidence="18">
    <location>
        <begin position="429"/>
        <end position="646"/>
    </location>
</feature>
<dbReference type="InterPro" id="IPR053974">
    <property type="entry name" value="ERMP1_1-A_TM"/>
</dbReference>
<dbReference type="Pfam" id="PF22249">
    <property type="entry name" value="ERMP1-TM"/>
    <property type="match status" value="1"/>
</dbReference>
<comment type="subcellular location">
    <subcellularLocation>
        <location evidence="2">Endoplasmic reticulum membrane</location>
        <topology evidence="2">Multi-pass membrane protein</topology>
    </subcellularLocation>
</comment>
<evidence type="ECO:0000259" key="17">
    <source>
        <dbReference type="Pfam" id="PF22248"/>
    </source>
</evidence>
<evidence type="ECO:0000256" key="4">
    <source>
        <dbReference type="ARBA" id="ARBA00022670"/>
    </source>
</evidence>
<feature type="transmembrane region" description="Helical" evidence="15">
    <location>
        <begin position="601"/>
        <end position="625"/>
    </location>
</feature>
<dbReference type="EMBL" id="JASPKZ010007356">
    <property type="protein sequence ID" value="KAJ9584785.1"/>
    <property type="molecule type" value="Genomic_DNA"/>
</dbReference>
<dbReference type="FunFam" id="3.40.630.10:FF:000008">
    <property type="entry name" value="Endoplasmic reticulum metallopeptidase 1"/>
    <property type="match status" value="1"/>
</dbReference>
<protein>
    <recommendedName>
        <fullName evidence="14">FXNA-like protease</fullName>
    </recommendedName>
</protein>
<name>A0AAD8EBW9_DIPPU</name>
<dbReference type="CDD" id="cd03875">
    <property type="entry name" value="M28_Fxna_like"/>
    <property type="match status" value="1"/>
</dbReference>
<feature type="transmembrane region" description="Helical" evidence="15">
    <location>
        <begin position="532"/>
        <end position="549"/>
    </location>
</feature>
<reference evidence="19" key="2">
    <citation type="submission" date="2023-05" db="EMBL/GenBank/DDBJ databases">
        <authorList>
            <person name="Fouks B."/>
        </authorList>
    </citation>
    <scope>NUCLEOTIDE SEQUENCE</scope>
    <source>
        <strain evidence="19">Stay&amp;Tobe</strain>
        <tissue evidence="19">Testes</tissue>
    </source>
</reference>
<dbReference type="PANTHER" id="PTHR12147:SF22">
    <property type="entry name" value="ENDOPLASMIC RETICULUM METALLOPEPTIDASE 1"/>
    <property type="match status" value="1"/>
</dbReference>
<proteinExistence type="inferred from homology"/>
<evidence type="ECO:0000256" key="2">
    <source>
        <dbReference type="ARBA" id="ARBA00004477"/>
    </source>
</evidence>
<dbReference type="Gene3D" id="3.40.630.10">
    <property type="entry name" value="Zn peptidases"/>
    <property type="match status" value="1"/>
</dbReference>
<dbReference type="InterPro" id="IPR045175">
    <property type="entry name" value="M28_fam"/>
</dbReference>
<keyword evidence="8" id="KW-0256">Endoplasmic reticulum</keyword>
<evidence type="ECO:0000256" key="7">
    <source>
        <dbReference type="ARBA" id="ARBA00022801"/>
    </source>
</evidence>
<keyword evidence="5 15" id="KW-0812">Transmembrane</keyword>
<keyword evidence="7" id="KW-0378">Hydrolase</keyword>
<evidence type="ECO:0000256" key="13">
    <source>
        <dbReference type="ARBA" id="ARBA00023180"/>
    </source>
</evidence>
<dbReference type="InterPro" id="IPR048024">
    <property type="entry name" value="Fxna-like_M28_dom"/>
</dbReference>
<feature type="transmembrane region" description="Helical" evidence="15">
    <location>
        <begin position="561"/>
        <end position="589"/>
    </location>
</feature>
<evidence type="ECO:0000256" key="5">
    <source>
        <dbReference type="ARBA" id="ARBA00022692"/>
    </source>
</evidence>
<evidence type="ECO:0000256" key="11">
    <source>
        <dbReference type="ARBA" id="ARBA00023049"/>
    </source>
</evidence>
<organism evidence="19 20">
    <name type="scientific">Diploptera punctata</name>
    <name type="common">Pacific beetle cockroach</name>
    <dbReference type="NCBI Taxonomy" id="6984"/>
    <lineage>
        <taxon>Eukaryota</taxon>
        <taxon>Metazoa</taxon>
        <taxon>Ecdysozoa</taxon>
        <taxon>Arthropoda</taxon>
        <taxon>Hexapoda</taxon>
        <taxon>Insecta</taxon>
        <taxon>Pterygota</taxon>
        <taxon>Neoptera</taxon>
        <taxon>Polyneoptera</taxon>
        <taxon>Dictyoptera</taxon>
        <taxon>Blattodea</taxon>
        <taxon>Blaberoidea</taxon>
        <taxon>Blaberidae</taxon>
        <taxon>Diplopterinae</taxon>
        <taxon>Diploptera</taxon>
    </lineage>
</organism>
<dbReference type="Pfam" id="PF04389">
    <property type="entry name" value="Peptidase_M28"/>
    <property type="match status" value="1"/>
</dbReference>
<evidence type="ECO:0000256" key="9">
    <source>
        <dbReference type="ARBA" id="ARBA00022833"/>
    </source>
</evidence>
<keyword evidence="11" id="KW-0482">Metalloprotease</keyword>
<keyword evidence="20" id="KW-1185">Reference proteome</keyword>
<keyword evidence="12 15" id="KW-0472">Membrane</keyword>
<feature type="domain" description="Endoplasmic reticulum metallopeptidase 1-like C-terminal" evidence="17">
    <location>
        <begin position="662"/>
        <end position="889"/>
    </location>
</feature>
<feature type="transmembrane region" description="Helical" evidence="15">
    <location>
        <begin position="43"/>
        <end position="65"/>
    </location>
</feature>
<dbReference type="InterPro" id="IPR007484">
    <property type="entry name" value="Peptidase_M28"/>
</dbReference>
<evidence type="ECO:0000256" key="6">
    <source>
        <dbReference type="ARBA" id="ARBA00022723"/>
    </source>
</evidence>
<dbReference type="Proteomes" id="UP001233999">
    <property type="component" value="Unassembled WGS sequence"/>
</dbReference>
<dbReference type="AlphaFoldDB" id="A0AAD8EBW9"/>
<reference evidence="19" key="1">
    <citation type="journal article" date="2023" name="IScience">
        <title>Live-bearing cockroach genome reveals convergent evolutionary mechanisms linked to viviparity in insects and beyond.</title>
        <authorList>
            <person name="Fouks B."/>
            <person name="Harrison M.C."/>
            <person name="Mikhailova A.A."/>
            <person name="Marchal E."/>
            <person name="English S."/>
            <person name="Carruthers M."/>
            <person name="Jennings E.C."/>
            <person name="Chiamaka E.L."/>
            <person name="Frigard R.A."/>
            <person name="Pippel M."/>
            <person name="Attardo G.M."/>
            <person name="Benoit J.B."/>
            <person name="Bornberg-Bauer E."/>
            <person name="Tobe S.S."/>
        </authorList>
    </citation>
    <scope>NUCLEOTIDE SEQUENCE</scope>
    <source>
        <strain evidence="19">Stay&amp;Tobe</strain>
    </source>
</reference>
<evidence type="ECO:0000256" key="14">
    <source>
        <dbReference type="ARBA" id="ARBA00078796"/>
    </source>
</evidence>
<dbReference type="SUPFAM" id="SSF53187">
    <property type="entry name" value="Zn-dependent exopeptidases"/>
    <property type="match status" value="1"/>
</dbReference>
<dbReference type="InterPro" id="IPR053973">
    <property type="entry name" value="ERMP1-like_C"/>
</dbReference>
<dbReference type="GO" id="GO:0008235">
    <property type="term" value="F:metalloexopeptidase activity"/>
    <property type="evidence" value="ECO:0007669"/>
    <property type="project" value="InterPro"/>
</dbReference>
<feature type="transmembrane region" description="Helical" evidence="15">
    <location>
        <begin position="428"/>
        <end position="449"/>
    </location>
</feature>
<comment type="cofactor">
    <cofactor evidence="1">
        <name>Zn(2+)</name>
        <dbReference type="ChEBI" id="CHEBI:29105"/>
    </cofactor>
</comment>